<feature type="binding site" evidence="8">
    <location>
        <position position="207"/>
    </location>
    <ligand>
        <name>Mg(2+)</name>
        <dbReference type="ChEBI" id="CHEBI:18420"/>
    </ligand>
</feature>
<evidence type="ECO:0000256" key="2">
    <source>
        <dbReference type="ARBA" id="ARBA00022723"/>
    </source>
</evidence>
<dbReference type="InterPro" id="IPR023214">
    <property type="entry name" value="HAD_sf"/>
</dbReference>
<dbReference type="GO" id="GO:0005737">
    <property type="term" value="C:cytoplasm"/>
    <property type="evidence" value="ECO:0007669"/>
    <property type="project" value="TreeGrafter"/>
</dbReference>
<keyword evidence="2 5" id="KW-0479">Metal-binding</keyword>
<dbReference type="GO" id="GO:0016791">
    <property type="term" value="F:phosphatase activity"/>
    <property type="evidence" value="ECO:0007669"/>
    <property type="project" value="TreeGrafter"/>
</dbReference>
<feature type="binding site" evidence="8">
    <location>
        <position position="10"/>
    </location>
    <ligand>
        <name>Mg(2+)</name>
        <dbReference type="ChEBI" id="CHEBI:18420"/>
    </ligand>
</feature>
<dbReference type="CDD" id="cd07530">
    <property type="entry name" value="HAD_Pase_UmpH-like"/>
    <property type="match status" value="1"/>
</dbReference>
<protein>
    <recommendedName>
        <fullName evidence="5">Acid sugar phosphatase</fullName>
        <ecNumber evidence="5">3.1.3.-</ecNumber>
    </recommendedName>
</protein>
<comment type="cofactor">
    <cofactor evidence="8">
        <name>Mg(2+)</name>
        <dbReference type="ChEBI" id="CHEBI:18420"/>
    </cofactor>
    <text evidence="8">Divalent metal ions. Mg(2+) is the most effective.</text>
</comment>
<comment type="similarity">
    <text evidence="1 5">Belongs to the HAD-like hydrolase superfamily. NagD family.</text>
</comment>
<evidence type="ECO:0000313" key="9">
    <source>
        <dbReference type="EMBL" id="RNB85418.1"/>
    </source>
</evidence>
<dbReference type="SFLD" id="SFLDS00003">
    <property type="entry name" value="Haloacid_Dehalogenase"/>
    <property type="match status" value="1"/>
</dbReference>
<dbReference type="Pfam" id="PF13242">
    <property type="entry name" value="Hydrolase_like"/>
    <property type="match status" value="1"/>
</dbReference>
<dbReference type="Pfam" id="PF13344">
    <property type="entry name" value="Hydrolase_6"/>
    <property type="match status" value="1"/>
</dbReference>
<comment type="caution">
    <text evidence="9">The sequence shown here is derived from an EMBL/GenBank/DDBJ whole genome shotgun (WGS) entry which is preliminary data.</text>
</comment>
<dbReference type="AlphaFoldDB" id="A0A3M8DBQ2"/>
<dbReference type="InterPro" id="IPR006354">
    <property type="entry name" value="HAD-SF_hydro_IIA_hyp1"/>
</dbReference>
<feature type="active site" description="Proton donor" evidence="6">
    <location>
        <position position="12"/>
    </location>
</feature>
<dbReference type="NCBIfam" id="TIGR01460">
    <property type="entry name" value="HAD-SF-IIA"/>
    <property type="match status" value="1"/>
</dbReference>
<dbReference type="Proteomes" id="UP000271031">
    <property type="component" value="Unassembled WGS sequence"/>
</dbReference>
<evidence type="ECO:0000256" key="6">
    <source>
        <dbReference type="PIRSR" id="PIRSR000915-1"/>
    </source>
</evidence>
<feature type="active site" description="Nucleophile" evidence="6">
    <location>
        <position position="10"/>
    </location>
</feature>
<dbReference type="PANTHER" id="PTHR19288:SF46">
    <property type="entry name" value="HALOACID DEHALOGENASE-LIKE HYDROLASE DOMAIN-CONTAINING PROTEIN 2"/>
    <property type="match status" value="1"/>
</dbReference>
<dbReference type="InterPro" id="IPR006357">
    <property type="entry name" value="HAD-SF_hydro_IIA"/>
</dbReference>
<evidence type="ECO:0000256" key="7">
    <source>
        <dbReference type="PIRSR" id="PIRSR000915-2"/>
    </source>
</evidence>
<organism evidence="9 10">
    <name type="scientific">Brevibacillus fluminis</name>
    <dbReference type="NCBI Taxonomy" id="511487"/>
    <lineage>
        <taxon>Bacteria</taxon>
        <taxon>Bacillati</taxon>
        <taxon>Bacillota</taxon>
        <taxon>Bacilli</taxon>
        <taxon>Bacillales</taxon>
        <taxon>Paenibacillaceae</taxon>
        <taxon>Brevibacillus</taxon>
    </lineage>
</organism>
<dbReference type="SFLD" id="SFLDG01139">
    <property type="entry name" value="C2.A:_Pyridoxal_Phosphate_Phos"/>
    <property type="match status" value="1"/>
</dbReference>
<evidence type="ECO:0000256" key="3">
    <source>
        <dbReference type="ARBA" id="ARBA00022801"/>
    </source>
</evidence>
<name>A0A3M8DBQ2_9BACL</name>
<feature type="binding site" evidence="7">
    <location>
        <position position="182"/>
    </location>
    <ligand>
        <name>substrate</name>
    </ligand>
</feature>
<comment type="function">
    <text evidence="5">Catalyzes the dephosphorylation of 2-6 carbon acid sugars in vitro.</text>
</comment>
<dbReference type="RefSeq" id="WP_122919423.1">
    <property type="nucleotide sequence ID" value="NZ_RHHQ01000014.1"/>
</dbReference>
<dbReference type="GO" id="GO:0046872">
    <property type="term" value="F:metal ion binding"/>
    <property type="evidence" value="ECO:0007669"/>
    <property type="project" value="UniProtKB-KW"/>
</dbReference>
<accession>A0A3M8DBQ2</accession>
<dbReference type="Gene3D" id="3.40.50.1000">
    <property type="entry name" value="HAD superfamily/HAD-like"/>
    <property type="match status" value="2"/>
</dbReference>
<dbReference type="NCBIfam" id="TIGR01457">
    <property type="entry name" value="HAD-SF-IIA-hyp2"/>
    <property type="match status" value="1"/>
</dbReference>
<keyword evidence="10" id="KW-1185">Reference proteome</keyword>
<dbReference type="PIRSF" id="PIRSF000915">
    <property type="entry name" value="PGP-type_phosphatase"/>
    <property type="match status" value="1"/>
</dbReference>
<evidence type="ECO:0000256" key="5">
    <source>
        <dbReference type="PIRNR" id="PIRNR000915"/>
    </source>
</evidence>
<dbReference type="EMBL" id="RHHQ01000014">
    <property type="protein sequence ID" value="RNB85418.1"/>
    <property type="molecule type" value="Genomic_DNA"/>
</dbReference>
<dbReference type="FunFam" id="3.40.50.1000:FF:000053">
    <property type="entry name" value="TIGR01457 family HAD hydrolase"/>
    <property type="match status" value="1"/>
</dbReference>
<dbReference type="PANTHER" id="PTHR19288">
    <property type="entry name" value="4-NITROPHENYLPHOSPHATASE-RELATED"/>
    <property type="match status" value="1"/>
</dbReference>
<evidence type="ECO:0000256" key="4">
    <source>
        <dbReference type="ARBA" id="ARBA00022842"/>
    </source>
</evidence>
<sequence>MKRYKGFLLDLDGTIYRGNEPIPEAVVFMEQLRKRNIPYLFLTNNSSTSPENVARRLEGMGIPTKGEEVYTTSMAAATYLRDQLPQGAHIYVIGEQGLVHELEEVGYHLTAEQPDAVVVGIDRSFTYEKLAIAAKAIRQGARFLATNNDAALPTEHGLTPGNGSLVAAVAVASGAEPVVVGKPEPLIVDYALRKLGLDKSDTLLIGDNLHTDILAGRNSGVDSLLVYTGYSKEADIERFRIQPTYEADSLTQWWEAYSPFLD</sequence>
<gene>
    <name evidence="9" type="ORF">EDM56_18615</name>
</gene>
<keyword evidence="4 5" id="KW-0460">Magnesium</keyword>
<dbReference type="InterPro" id="IPR036412">
    <property type="entry name" value="HAD-like_sf"/>
</dbReference>
<dbReference type="SUPFAM" id="SSF56784">
    <property type="entry name" value="HAD-like"/>
    <property type="match status" value="1"/>
</dbReference>
<evidence type="ECO:0000256" key="8">
    <source>
        <dbReference type="PIRSR" id="PIRSR000915-3"/>
    </source>
</evidence>
<feature type="binding site" evidence="8">
    <location>
        <position position="12"/>
    </location>
    <ligand>
        <name>Mg(2+)</name>
        <dbReference type="ChEBI" id="CHEBI:18420"/>
    </ligand>
</feature>
<dbReference type="OrthoDB" id="9810449at2"/>
<evidence type="ECO:0000313" key="10">
    <source>
        <dbReference type="Proteomes" id="UP000271031"/>
    </source>
</evidence>
<reference evidence="9 10" key="1">
    <citation type="submission" date="2018-10" db="EMBL/GenBank/DDBJ databases">
        <title>Phylogenomics of Brevibacillus.</title>
        <authorList>
            <person name="Dunlap C."/>
        </authorList>
    </citation>
    <scope>NUCLEOTIDE SEQUENCE [LARGE SCALE GENOMIC DNA]</scope>
    <source>
        <strain evidence="9 10">JCM 15716</strain>
    </source>
</reference>
<evidence type="ECO:0000256" key="1">
    <source>
        <dbReference type="ARBA" id="ARBA00006696"/>
    </source>
</evidence>
<proteinExistence type="inferred from homology"/>
<keyword evidence="3 9" id="KW-0378">Hydrolase</keyword>
<dbReference type="EC" id="3.1.3.-" evidence="5"/>